<evidence type="ECO:0000256" key="3">
    <source>
        <dbReference type="ARBA" id="ARBA00022741"/>
    </source>
</evidence>
<dbReference type="InterPro" id="IPR027417">
    <property type="entry name" value="P-loop_NTPase"/>
</dbReference>
<evidence type="ECO:0000259" key="9">
    <source>
        <dbReference type="PROSITE" id="PS50893"/>
    </source>
</evidence>
<protein>
    <submittedName>
        <fullName evidence="11">ABC transporter (MDR family), putative</fullName>
    </submittedName>
</protein>
<keyword evidence="4" id="KW-0067">ATP-binding</keyword>
<dbReference type="AlphaFoldDB" id="A0A060S303"/>
<dbReference type="PANTHER" id="PTHR43394">
    <property type="entry name" value="ATP-DEPENDENT PERMEASE MDL1, MITOCHONDRIAL"/>
    <property type="match status" value="1"/>
</dbReference>
<dbReference type="InterPro" id="IPR036640">
    <property type="entry name" value="ABC1_TM_sf"/>
</dbReference>
<comment type="subcellular location">
    <subcellularLocation>
        <location evidence="1">Membrane</location>
        <topology evidence="1">Multi-pass membrane protein</topology>
    </subcellularLocation>
</comment>
<dbReference type="InterPro" id="IPR011527">
    <property type="entry name" value="ABC1_TM_dom"/>
</dbReference>
<dbReference type="SUPFAM" id="SSF52540">
    <property type="entry name" value="P-loop containing nucleoside triphosphate hydrolases"/>
    <property type="match status" value="1"/>
</dbReference>
<feature type="domain" description="ABC transporter" evidence="9">
    <location>
        <begin position="555"/>
        <end position="907"/>
    </location>
</feature>
<dbReference type="VEuPathDB" id="PlasmoDB:PRCDC_1338900"/>
<dbReference type="SMART" id="SM00382">
    <property type="entry name" value="AAA"/>
    <property type="match status" value="1"/>
</dbReference>
<evidence type="ECO:0000256" key="2">
    <source>
        <dbReference type="ARBA" id="ARBA00022692"/>
    </source>
</evidence>
<reference evidence="11" key="1">
    <citation type="submission" date="2014-01" db="EMBL/GenBank/DDBJ databases">
        <authorList>
            <person name="Aslett M."/>
        </authorList>
    </citation>
    <scope>NUCLEOTIDE SEQUENCE</scope>
    <source>
        <strain evidence="11">CDC</strain>
    </source>
</reference>
<feature type="domain" description="ABC transmembrane type-1" evidence="10">
    <location>
        <begin position="157"/>
        <end position="416"/>
    </location>
</feature>
<dbReference type="GO" id="GO:0016887">
    <property type="term" value="F:ATP hydrolysis activity"/>
    <property type="evidence" value="ECO:0007669"/>
    <property type="project" value="InterPro"/>
</dbReference>
<reference evidence="11" key="2">
    <citation type="submission" date="2014-05" db="EMBL/GenBank/DDBJ databases">
        <title>The genome sequences of chimpanzee malaria parasites reveal the path to human adaptation.</title>
        <authorList>
            <person name="Otto T.D."/>
            <person name="Rayner J.C."/>
            <person name="Boehme U."/>
            <person name="Pain A."/>
            <person name="Spottiswoode N."/>
            <person name="Sanders M."/>
            <person name="Quail M."/>
            <person name="Ollomo B."/>
            <person name="Renaud F."/>
            <person name="Thomas A.W."/>
            <person name="Prugnolle F."/>
            <person name="Conway D.J."/>
            <person name="Newbold C."/>
            <person name="Berriman M."/>
        </authorList>
    </citation>
    <scope>NUCLEOTIDE SEQUENCE [LARGE SCALE GENOMIC DNA]</scope>
    <source>
        <strain evidence="11">CDC</strain>
    </source>
</reference>
<dbReference type="GO" id="GO:0015421">
    <property type="term" value="F:ABC-type oligopeptide transporter activity"/>
    <property type="evidence" value="ECO:0007669"/>
    <property type="project" value="TreeGrafter"/>
</dbReference>
<evidence type="ECO:0000256" key="7">
    <source>
        <dbReference type="SAM" id="MobiDB-lite"/>
    </source>
</evidence>
<feature type="transmembrane region" description="Helical" evidence="8">
    <location>
        <begin position="399"/>
        <end position="417"/>
    </location>
</feature>
<evidence type="ECO:0000256" key="8">
    <source>
        <dbReference type="SAM" id="Phobius"/>
    </source>
</evidence>
<dbReference type="PhylomeDB" id="A0A060S303"/>
<evidence type="ECO:0000256" key="6">
    <source>
        <dbReference type="ARBA" id="ARBA00023136"/>
    </source>
</evidence>
<proteinExistence type="predicted"/>
<dbReference type="CDD" id="cd03228">
    <property type="entry name" value="ABCC_MRP_Like"/>
    <property type="match status" value="1"/>
</dbReference>
<keyword evidence="6 8" id="KW-0472">Membrane</keyword>
<organism evidence="11 12">
    <name type="scientific">Plasmodium reichenowi</name>
    <dbReference type="NCBI Taxonomy" id="5854"/>
    <lineage>
        <taxon>Eukaryota</taxon>
        <taxon>Sar</taxon>
        <taxon>Alveolata</taxon>
        <taxon>Apicomplexa</taxon>
        <taxon>Aconoidasida</taxon>
        <taxon>Haemosporida</taxon>
        <taxon>Plasmodiidae</taxon>
        <taxon>Plasmodium</taxon>
        <taxon>Plasmodium (Laverania)</taxon>
    </lineage>
</organism>
<evidence type="ECO:0000313" key="11">
    <source>
        <dbReference type="EMBL" id="CDO66186.1"/>
    </source>
</evidence>
<keyword evidence="12" id="KW-1185">Reference proteome</keyword>
<keyword evidence="2 8" id="KW-0812">Transmembrane</keyword>
<dbReference type="PROSITE" id="PS50893">
    <property type="entry name" value="ABC_TRANSPORTER_2"/>
    <property type="match status" value="1"/>
</dbReference>
<sequence>MGNSLSLCLLRETSKDVFRYFESLYKKYFKSYNYINYIRLKYNKKDDKIHRKNVITCVDFNEECKNNRIKKENYIIRAFLDMTKHEKALLSVAMVFLVINAYTNINYPRIMGECIEASNHMDNNIFNNNNNILKSNIFKSYDNVIYNYLCNINICNNIINFFFDKIRFIKNGFLDRNIMKTIIFYFPYFICGGIASYMRIYFTNQCIKNIEIRLKKQVHDKILMNNEEEFKEYKTSDYLVNCTFIEIKYSSKELITCITQTFRYMNSVIGGLISMSCISLYLTKLCLFIIPIYGLSVLFLLKSLKRIKMETITMEEKQIARFSDSLQKKNIISLFGNESYEHKYFCKQLHALNNLYDKYITCESIFYSFLNIGTNVVICTILCLGRLELTTQHITHGQLVSFIVYSTMLGLGVGGMLKLKKDINLLQISLQKIYEILDLTKRETQTNINNYEKSKLFIQDKRVDHLKKEERENIMGKNKSVNKEDNDDDNKDVNKDVNKDDDHHHNDNNNNNYNDNNNYNSNYNNYYYYNVVMNDLAFKYPHKCNYIPNNIKGSIRFENVSFSYNHYDKERKKIVLQNINLEIKANEKVAIIGKSGSGKSTLWKLLTCNFSYEGNIYIDNLNIKNIHNHFLKRNILSVSEQECCIFNRTIYENLIYGLVPLYIENHNNNHNHNNNNNNYYYYYQYLSKCIFQNINPSNIIHKKILNNIQTTKYNSQCYQNNKHIITPNFITQSYQTQDEDAHNISNHKDIDNTNRNIYPNYYTDFLNSYDEYKLNIINSSINVLCEELDLKEFINSMPQNIHSNIQYNNMSSGQKQRLSIIRSLMKDTPIYIFDEITSFLDEGNIHKLHKLIDLLIPNKTIIYITHSIHILNKMDKIIMLDDGKIRAVGTYEQIKNDTVFMDIFSLHKPAV</sequence>
<dbReference type="VEuPathDB" id="PlasmoDB:PRG01_1342400"/>
<dbReference type="Gene3D" id="1.20.1560.10">
    <property type="entry name" value="ABC transporter type 1, transmembrane domain"/>
    <property type="match status" value="1"/>
</dbReference>
<dbReference type="GO" id="GO:0016020">
    <property type="term" value="C:membrane"/>
    <property type="evidence" value="ECO:0007669"/>
    <property type="project" value="UniProtKB-SubCell"/>
</dbReference>
<feature type="transmembrane region" description="Helical" evidence="8">
    <location>
        <begin position="365"/>
        <end position="387"/>
    </location>
</feature>
<dbReference type="SUPFAM" id="SSF90123">
    <property type="entry name" value="ABC transporter transmembrane region"/>
    <property type="match status" value="1"/>
</dbReference>
<feature type="compositionally biased region" description="Basic and acidic residues" evidence="7">
    <location>
        <begin position="491"/>
        <end position="507"/>
    </location>
</feature>
<dbReference type="EMBL" id="HG810774">
    <property type="protein sequence ID" value="CDO66186.1"/>
    <property type="molecule type" value="Genomic_DNA"/>
</dbReference>
<dbReference type="InterPro" id="IPR017871">
    <property type="entry name" value="ABC_transporter-like_CS"/>
</dbReference>
<dbReference type="InterPro" id="IPR003439">
    <property type="entry name" value="ABC_transporter-like_ATP-bd"/>
</dbReference>
<dbReference type="Pfam" id="PF00664">
    <property type="entry name" value="ABC_membrane"/>
    <property type="match status" value="1"/>
</dbReference>
<gene>
    <name evidence="11" type="primary">MDR5</name>
    <name evidence="11" type="ORF">PRCDC_1338900</name>
</gene>
<keyword evidence="5 8" id="KW-1133">Transmembrane helix</keyword>
<feature type="transmembrane region" description="Helical" evidence="8">
    <location>
        <begin position="281"/>
        <end position="301"/>
    </location>
</feature>
<evidence type="ECO:0000313" key="12">
    <source>
        <dbReference type="Proteomes" id="UP000027581"/>
    </source>
</evidence>
<dbReference type="Pfam" id="PF00005">
    <property type="entry name" value="ABC_tran"/>
    <property type="match status" value="1"/>
</dbReference>
<feature type="compositionally biased region" description="Low complexity" evidence="7">
    <location>
        <begin position="508"/>
        <end position="519"/>
    </location>
</feature>
<dbReference type="PROSITE" id="PS00211">
    <property type="entry name" value="ABC_TRANSPORTER_1"/>
    <property type="match status" value="1"/>
</dbReference>
<evidence type="ECO:0000256" key="4">
    <source>
        <dbReference type="ARBA" id="ARBA00022840"/>
    </source>
</evidence>
<dbReference type="PANTHER" id="PTHR43394:SF1">
    <property type="entry name" value="ATP-BINDING CASSETTE SUB-FAMILY B MEMBER 10, MITOCHONDRIAL"/>
    <property type="match status" value="1"/>
</dbReference>
<name>A0A060S303_PLARE</name>
<evidence type="ECO:0000256" key="5">
    <source>
        <dbReference type="ARBA" id="ARBA00022989"/>
    </source>
</evidence>
<dbReference type="PROSITE" id="PS50929">
    <property type="entry name" value="ABC_TM1F"/>
    <property type="match status" value="1"/>
</dbReference>
<dbReference type="Gene3D" id="3.40.50.300">
    <property type="entry name" value="P-loop containing nucleotide triphosphate hydrolases"/>
    <property type="match status" value="2"/>
</dbReference>
<keyword evidence="3" id="KW-0547">Nucleotide-binding</keyword>
<feature type="transmembrane region" description="Helical" evidence="8">
    <location>
        <begin position="183"/>
        <end position="202"/>
    </location>
</feature>
<dbReference type="GO" id="GO:0005524">
    <property type="term" value="F:ATP binding"/>
    <property type="evidence" value="ECO:0007669"/>
    <property type="project" value="UniProtKB-KW"/>
</dbReference>
<accession>A0A060S303</accession>
<dbReference type="InterPro" id="IPR003593">
    <property type="entry name" value="AAA+_ATPase"/>
</dbReference>
<dbReference type="InterPro" id="IPR039421">
    <property type="entry name" value="Type_1_exporter"/>
</dbReference>
<feature type="region of interest" description="Disordered" evidence="7">
    <location>
        <begin position="468"/>
        <end position="519"/>
    </location>
</feature>
<dbReference type="Proteomes" id="UP000027581">
    <property type="component" value="Unassembled WGS sequence"/>
</dbReference>
<evidence type="ECO:0000256" key="1">
    <source>
        <dbReference type="ARBA" id="ARBA00004141"/>
    </source>
</evidence>
<evidence type="ECO:0000259" key="10">
    <source>
        <dbReference type="PROSITE" id="PS50929"/>
    </source>
</evidence>